<keyword evidence="2" id="KW-0472">Membrane</keyword>
<sequence>MGNRQGSEGLIFLPEGTGENESSSREPEEESEIARQLFDKGEKAPERSKESFLLDFGVAVASIIFASALFLFSGVAIALEWIVAAFFIVIVMVIAFWGIG</sequence>
<evidence type="ECO:0000313" key="3">
    <source>
        <dbReference type="EMBL" id="HIH10313.1"/>
    </source>
</evidence>
<gene>
    <name evidence="3" type="ORF">HA254_06645</name>
</gene>
<dbReference type="AlphaFoldDB" id="A0A7J4IXM8"/>
<organism evidence="3 4">
    <name type="scientific">Candidatus Iainarchaeum sp</name>
    <dbReference type="NCBI Taxonomy" id="3101447"/>
    <lineage>
        <taxon>Archaea</taxon>
        <taxon>Candidatus Iainarchaeota</taxon>
        <taxon>Candidatus Iainarchaeia</taxon>
        <taxon>Candidatus Iainarchaeales</taxon>
        <taxon>Candidatus Iainarchaeaceae</taxon>
        <taxon>Candidatus Iainarchaeum</taxon>
    </lineage>
</organism>
<protein>
    <submittedName>
        <fullName evidence="3">Uncharacterized protein</fullName>
    </submittedName>
</protein>
<keyword evidence="2" id="KW-1133">Transmembrane helix</keyword>
<evidence type="ECO:0000256" key="1">
    <source>
        <dbReference type="SAM" id="MobiDB-lite"/>
    </source>
</evidence>
<keyword evidence="2" id="KW-0812">Transmembrane</keyword>
<evidence type="ECO:0000256" key="2">
    <source>
        <dbReference type="SAM" id="Phobius"/>
    </source>
</evidence>
<feature type="transmembrane region" description="Helical" evidence="2">
    <location>
        <begin position="52"/>
        <end position="72"/>
    </location>
</feature>
<evidence type="ECO:0000313" key="4">
    <source>
        <dbReference type="Proteomes" id="UP000565078"/>
    </source>
</evidence>
<dbReference type="Proteomes" id="UP000565078">
    <property type="component" value="Unassembled WGS sequence"/>
</dbReference>
<comment type="caution">
    <text evidence="3">The sequence shown here is derived from an EMBL/GenBank/DDBJ whole genome shotgun (WGS) entry which is preliminary data.</text>
</comment>
<proteinExistence type="predicted"/>
<feature type="transmembrane region" description="Helical" evidence="2">
    <location>
        <begin position="78"/>
        <end position="99"/>
    </location>
</feature>
<accession>A0A7J4IXM8</accession>
<reference evidence="4" key="1">
    <citation type="journal article" date="2020" name="bioRxiv">
        <title>A rank-normalized archaeal taxonomy based on genome phylogeny resolves widespread incomplete and uneven classifications.</title>
        <authorList>
            <person name="Rinke C."/>
            <person name="Chuvochina M."/>
            <person name="Mussig A.J."/>
            <person name="Chaumeil P.-A."/>
            <person name="Waite D.W."/>
            <person name="Whitman W.B."/>
            <person name="Parks D.H."/>
            <person name="Hugenholtz P."/>
        </authorList>
    </citation>
    <scope>NUCLEOTIDE SEQUENCE [LARGE SCALE GENOMIC DNA]</scope>
</reference>
<name>A0A7J4IXM8_9ARCH</name>
<feature type="region of interest" description="Disordered" evidence="1">
    <location>
        <begin position="1"/>
        <end position="34"/>
    </location>
</feature>
<dbReference type="EMBL" id="DUGC01000107">
    <property type="protein sequence ID" value="HIH10313.1"/>
    <property type="molecule type" value="Genomic_DNA"/>
</dbReference>